<evidence type="ECO:0000259" key="1">
    <source>
        <dbReference type="Pfam" id="PF00646"/>
    </source>
</evidence>
<evidence type="ECO:0000313" key="2">
    <source>
        <dbReference type="EnsemblPlants" id="OPUNC09G17940.1"/>
    </source>
</evidence>
<keyword evidence="3" id="KW-1185">Reference proteome</keyword>
<organism evidence="2">
    <name type="scientific">Oryza punctata</name>
    <name type="common">Red rice</name>
    <dbReference type="NCBI Taxonomy" id="4537"/>
    <lineage>
        <taxon>Eukaryota</taxon>
        <taxon>Viridiplantae</taxon>
        <taxon>Streptophyta</taxon>
        <taxon>Embryophyta</taxon>
        <taxon>Tracheophyta</taxon>
        <taxon>Spermatophyta</taxon>
        <taxon>Magnoliopsida</taxon>
        <taxon>Liliopsida</taxon>
        <taxon>Poales</taxon>
        <taxon>Poaceae</taxon>
        <taxon>BOP clade</taxon>
        <taxon>Oryzoideae</taxon>
        <taxon>Oryzeae</taxon>
        <taxon>Oryzinae</taxon>
        <taxon>Oryza</taxon>
    </lineage>
</organism>
<proteinExistence type="predicted"/>
<dbReference type="PANTHER" id="PTHR34145:SF64">
    <property type="entry name" value="F-BOX DOMAIN CONTAINING PROTEIN, EXPRESSED"/>
    <property type="match status" value="1"/>
</dbReference>
<name>A0A0E0M4I8_ORYPU</name>
<dbReference type="InterPro" id="IPR001810">
    <property type="entry name" value="F-box_dom"/>
</dbReference>
<dbReference type="InterPro" id="IPR053772">
    <property type="entry name" value="At1g61320/At1g61330-like"/>
</dbReference>
<dbReference type="Gramene" id="OPUNC09G17940.1">
    <property type="protein sequence ID" value="OPUNC09G17940.1"/>
    <property type="gene ID" value="OPUNC09G17940"/>
</dbReference>
<dbReference type="EnsemblPlants" id="OPUNC09G17940.1">
    <property type="protein sequence ID" value="OPUNC09G17940.1"/>
    <property type="gene ID" value="OPUNC09G17940"/>
</dbReference>
<dbReference type="InterPro" id="IPR036047">
    <property type="entry name" value="F-box-like_dom_sf"/>
</dbReference>
<dbReference type="OMA" id="ALELEMC"/>
<dbReference type="SUPFAM" id="SSF81383">
    <property type="entry name" value="F-box domain"/>
    <property type="match status" value="1"/>
</dbReference>
<evidence type="ECO:0000313" key="3">
    <source>
        <dbReference type="Proteomes" id="UP000026962"/>
    </source>
</evidence>
<reference evidence="2" key="1">
    <citation type="submission" date="2015-04" db="UniProtKB">
        <authorList>
            <consortium name="EnsemblPlants"/>
        </authorList>
    </citation>
    <scope>IDENTIFICATION</scope>
</reference>
<feature type="domain" description="F-box" evidence="1">
    <location>
        <begin position="64"/>
        <end position="99"/>
    </location>
</feature>
<dbReference type="Pfam" id="PF00646">
    <property type="entry name" value="F-box"/>
    <property type="match status" value="1"/>
</dbReference>
<dbReference type="AlphaFoldDB" id="A0A0E0M4I8"/>
<protein>
    <recommendedName>
        <fullName evidence="1">F-box domain-containing protein</fullName>
    </recommendedName>
</protein>
<dbReference type="Proteomes" id="UP000026962">
    <property type="component" value="Chromosome 9"/>
</dbReference>
<accession>A0A0E0M4I8</accession>
<sequence>MPPFSSQAMTNSGGEGEAVKEASCRSMRCRRWYRDKNKKRMSDALCQHGDISEGAQNTMPGFDFDRLPEDILCHIHSLIPLRDAARLACLSHRFLRSWRCFPNITFNQETFSLNVLEDTSYERGKKLVDIIYNILQNHSGTGVKTLKIDVRTCFKLITADHITIDFNLLLNLESLKFL</sequence>
<dbReference type="HOGENOM" id="CLU_1512953_0_0_1"/>
<dbReference type="Gene3D" id="1.20.1280.50">
    <property type="match status" value="1"/>
</dbReference>
<reference evidence="2" key="2">
    <citation type="submission" date="2018-05" db="EMBL/GenBank/DDBJ databases">
        <title>OpunRS2 (Oryza punctata Reference Sequence Version 2).</title>
        <authorList>
            <person name="Zhang J."/>
            <person name="Kudrna D."/>
            <person name="Lee S."/>
            <person name="Talag J."/>
            <person name="Welchert J."/>
            <person name="Wing R.A."/>
        </authorList>
    </citation>
    <scope>NUCLEOTIDE SEQUENCE [LARGE SCALE GENOMIC DNA]</scope>
</reference>
<dbReference type="PANTHER" id="PTHR34145">
    <property type="entry name" value="OS02G0105600 PROTEIN"/>
    <property type="match status" value="1"/>
</dbReference>